<keyword evidence="4" id="KW-1185">Reference proteome</keyword>
<dbReference type="OrthoDB" id="5383110at2"/>
<name>A0A502G4X2_9PROT</name>
<sequence>MTLTRRSLALAAGWLAAAAAAPALAQTPANSPADEKAVADAVERLRQAMIAADRARLEATAAEALTYGHSSGRVENKEQFVAAIVEGRSVFRSINLSEQAIQVSGDVATVRHLLTAETMDGGRPGNVRIGVLLVMQKQGGDWKLLARQAVPRPA</sequence>
<evidence type="ECO:0000313" key="3">
    <source>
        <dbReference type="EMBL" id="TPG56918.1"/>
    </source>
</evidence>
<dbReference type="InterPro" id="IPR027843">
    <property type="entry name" value="DUF4440"/>
</dbReference>
<evidence type="ECO:0000259" key="2">
    <source>
        <dbReference type="Pfam" id="PF14534"/>
    </source>
</evidence>
<feature type="signal peptide" evidence="1">
    <location>
        <begin position="1"/>
        <end position="25"/>
    </location>
</feature>
<dbReference type="RefSeq" id="WP_140883554.1">
    <property type="nucleotide sequence ID" value="NZ_RCZP01000010.1"/>
</dbReference>
<evidence type="ECO:0000256" key="1">
    <source>
        <dbReference type="SAM" id="SignalP"/>
    </source>
</evidence>
<dbReference type="SUPFAM" id="SSF54427">
    <property type="entry name" value="NTF2-like"/>
    <property type="match status" value="1"/>
</dbReference>
<keyword evidence="1" id="KW-0732">Signal</keyword>
<dbReference type="Proteomes" id="UP000317078">
    <property type="component" value="Unassembled WGS sequence"/>
</dbReference>
<accession>A0A502G4X2</accession>
<evidence type="ECO:0000313" key="4">
    <source>
        <dbReference type="Proteomes" id="UP000317078"/>
    </source>
</evidence>
<comment type="caution">
    <text evidence="3">The sequence shown here is derived from an EMBL/GenBank/DDBJ whole genome shotgun (WGS) entry which is preliminary data.</text>
</comment>
<feature type="domain" description="DUF4440" evidence="2">
    <location>
        <begin position="39"/>
        <end position="144"/>
    </location>
</feature>
<dbReference type="AlphaFoldDB" id="A0A502G4X2"/>
<dbReference type="Pfam" id="PF14534">
    <property type="entry name" value="DUF4440"/>
    <property type="match status" value="1"/>
</dbReference>
<proteinExistence type="predicted"/>
<organism evidence="3 4">
    <name type="scientific">Muricoccus nepalensis</name>
    <dbReference type="NCBI Taxonomy" id="1854500"/>
    <lineage>
        <taxon>Bacteria</taxon>
        <taxon>Pseudomonadati</taxon>
        <taxon>Pseudomonadota</taxon>
        <taxon>Alphaproteobacteria</taxon>
        <taxon>Acetobacterales</taxon>
        <taxon>Roseomonadaceae</taxon>
        <taxon>Muricoccus</taxon>
    </lineage>
</organism>
<dbReference type="Gene3D" id="3.10.450.50">
    <property type="match status" value="1"/>
</dbReference>
<feature type="chain" id="PRO_5021199212" evidence="1">
    <location>
        <begin position="26"/>
        <end position="154"/>
    </location>
</feature>
<reference evidence="3 4" key="1">
    <citation type="journal article" date="2019" name="Environ. Microbiol.">
        <title>Species interactions and distinct microbial communities in high Arctic permafrost affected cryosols are associated with the CH4 and CO2 gas fluxes.</title>
        <authorList>
            <person name="Altshuler I."/>
            <person name="Hamel J."/>
            <person name="Turney S."/>
            <person name="Magnuson E."/>
            <person name="Levesque R."/>
            <person name="Greer C."/>
            <person name="Whyte L.G."/>
        </authorList>
    </citation>
    <scope>NUCLEOTIDE SEQUENCE [LARGE SCALE GENOMIC DNA]</scope>
    <source>
        <strain evidence="3 4">S9.3B</strain>
    </source>
</reference>
<protein>
    <submittedName>
        <fullName evidence="3">Nuclear transport factor 2 family protein</fullName>
    </submittedName>
</protein>
<gene>
    <name evidence="3" type="ORF">EAH89_12670</name>
</gene>
<dbReference type="PROSITE" id="PS51318">
    <property type="entry name" value="TAT"/>
    <property type="match status" value="1"/>
</dbReference>
<dbReference type="InterPro" id="IPR006311">
    <property type="entry name" value="TAT_signal"/>
</dbReference>
<dbReference type="EMBL" id="RCZP01000010">
    <property type="protein sequence ID" value="TPG56918.1"/>
    <property type="molecule type" value="Genomic_DNA"/>
</dbReference>
<dbReference type="InterPro" id="IPR032710">
    <property type="entry name" value="NTF2-like_dom_sf"/>
</dbReference>